<reference evidence="1 2" key="1">
    <citation type="journal article" date="2010" name="J. Bacteriol.">
        <title>The genetic basis of laboratory adaptation in Caulobacter crescentus.</title>
        <authorList>
            <person name="Marks M.E."/>
            <person name="Castro-Rojas C.M."/>
            <person name="Teiling C."/>
            <person name="Du L."/>
            <person name="Kapatral V."/>
            <person name="Walunas T.L."/>
            <person name="Crosson S."/>
        </authorList>
    </citation>
    <scope>NUCLEOTIDE SEQUENCE [LARGE SCALE GENOMIC DNA]</scope>
    <source>
        <strain evidence="2">NA1000 / CB15N</strain>
    </source>
</reference>
<keyword evidence="2" id="KW-1185">Reference proteome</keyword>
<dbReference type="KEGG" id="ccs:CCNA_03971"/>
<gene>
    <name evidence="1" type="ordered locus">CCNA_03971</name>
</gene>
<evidence type="ECO:0000313" key="1">
    <source>
        <dbReference type="EMBL" id="AHI88574.1"/>
    </source>
</evidence>
<dbReference type="RefSeq" id="WP_024265820.1">
    <property type="nucleotide sequence ID" value="NC_011916.1"/>
</dbReference>
<dbReference type="Proteomes" id="UP000001364">
    <property type="component" value="Chromosome"/>
</dbReference>
<dbReference type="RefSeq" id="YP_009020543.1">
    <property type="nucleotide sequence ID" value="NC_011916.1"/>
</dbReference>
<dbReference type="EMBL" id="CP001340">
    <property type="protein sequence ID" value="AHI88574.1"/>
    <property type="molecule type" value="Genomic_DNA"/>
</dbReference>
<proteinExistence type="predicted"/>
<dbReference type="AlphaFoldDB" id="A0A0H3IZJ5"/>
<dbReference type="GeneID" id="18668917"/>
<protein>
    <submittedName>
        <fullName evidence="1">Uncharacterized protein</fullName>
    </submittedName>
</protein>
<evidence type="ECO:0000313" key="2">
    <source>
        <dbReference type="Proteomes" id="UP000001364"/>
    </source>
</evidence>
<dbReference type="HOGENOM" id="CLU_3426449_0_0_5"/>
<name>A0A0H3IZJ5_CAUVN</name>
<organism evidence="1 2">
    <name type="scientific">Caulobacter vibrioides (strain NA1000 / CB15N)</name>
    <name type="common">Caulobacter crescentus</name>
    <dbReference type="NCBI Taxonomy" id="565050"/>
    <lineage>
        <taxon>Bacteria</taxon>
        <taxon>Pseudomonadati</taxon>
        <taxon>Pseudomonadota</taxon>
        <taxon>Alphaproteobacteria</taxon>
        <taxon>Caulobacterales</taxon>
        <taxon>Caulobacteraceae</taxon>
        <taxon>Caulobacter</taxon>
    </lineage>
</organism>
<sequence length="21" mass="2376">MVVVLLTRSSRHPRRLGVAEV</sequence>
<accession>A0A0H3IZJ5</accession>